<dbReference type="PANTHER" id="PTHR46268">
    <property type="entry name" value="STRESS RESPONSE PROTEIN NHAX"/>
    <property type="match status" value="1"/>
</dbReference>
<dbReference type="SUPFAM" id="SSF52402">
    <property type="entry name" value="Adenine nucleotide alpha hydrolases-like"/>
    <property type="match status" value="1"/>
</dbReference>
<evidence type="ECO:0000313" key="3">
    <source>
        <dbReference type="EMBL" id="GEC96698.1"/>
    </source>
</evidence>
<sequence>MITTLIAVDGSDHSLRAVDAVCRLAAAGLAMDVHVLNVQIPVESGHVRMFVEADAIEGYYRQEGLAALAEACARLDRAGVKYTRHLAVGHVADTIAHYATQLKAGQVVMGSHGRGALRHALMGSVATDVIRRVDTAVTLVR</sequence>
<dbReference type="OrthoDB" id="5512223at2"/>
<feature type="domain" description="UspA" evidence="2">
    <location>
        <begin position="5"/>
        <end position="141"/>
    </location>
</feature>
<evidence type="ECO:0000259" key="2">
    <source>
        <dbReference type="Pfam" id="PF00582"/>
    </source>
</evidence>
<evidence type="ECO:0000256" key="1">
    <source>
        <dbReference type="ARBA" id="ARBA00008791"/>
    </source>
</evidence>
<dbReference type="Pfam" id="PF00582">
    <property type="entry name" value="Usp"/>
    <property type="match status" value="1"/>
</dbReference>
<comment type="caution">
    <text evidence="3">The sequence shown here is derived from an EMBL/GenBank/DDBJ whole genome shotgun (WGS) entry which is preliminary data.</text>
</comment>
<protein>
    <submittedName>
        <fullName evidence="3">Universal stress protein UspA</fullName>
    </submittedName>
</protein>
<gene>
    <name evidence="3" type="ORF">ZRA01_27710</name>
</gene>
<dbReference type="Gene3D" id="3.40.50.620">
    <property type="entry name" value="HUPs"/>
    <property type="match status" value="1"/>
</dbReference>
<proteinExistence type="inferred from homology"/>
<dbReference type="InterPro" id="IPR006016">
    <property type="entry name" value="UspA"/>
</dbReference>
<reference evidence="3 4" key="1">
    <citation type="submission" date="2019-06" db="EMBL/GenBank/DDBJ databases">
        <title>Whole genome shotgun sequence of Zoogloea ramigera NBRC 15342.</title>
        <authorList>
            <person name="Hosoyama A."/>
            <person name="Uohara A."/>
            <person name="Ohji S."/>
            <person name="Ichikawa N."/>
        </authorList>
    </citation>
    <scope>NUCLEOTIDE SEQUENCE [LARGE SCALE GENOMIC DNA]</scope>
    <source>
        <strain evidence="3 4">NBRC 15342</strain>
    </source>
</reference>
<name>A0A4Y4CUX7_ZOORA</name>
<dbReference type="RefSeq" id="WP_141353262.1">
    <property type="nucleotide sequence ID" value="NZ_BJNV01000051.1"/>
</dbReference>
<dbReference type="InterPro" id="IPR006015">
    <property type="entry name" value="Universal_stress_UspA"/>
</dbReference>
<dbReference type="EMBL" id="BJNV01000051">
    <property type="protein sequence ID" value="GEC96698.1"/>
    <property type="molecule type" value="Genomic_DNA"/>
</dbReference>
<comment type="similarity">
    <text evidence="1">Belongs to the universal stress protein A family.</text>
</comment>
<dbReference type="PANTHER" id="PTHR46268:SF6">
    <property type="entry name" value="UNIVERSAL STRESS PROTEIN UP12"/>
    <property type="match status" value="1"/>
</dbReference>
<keyword evidence="4" id="KW-1185">Reference proteome</keyword>
<dbReference type="CDD" id="cd00293">
    <property type="entry name" value="USP-like"/>
    <property type="match status" value="1"/>
</dbReference>
<dbReference type="Proteomes" id="UP000318422">
    <property type="component" value="Unassembled WGS sequence"/>
</dbReference>
<accession>A0A4Y4CUX7</accession>
<dbReference type="PRINTS" id="PR01438">
    <property type="entry name" value="UNVRSLSTRESS"/>
</dbReference>
<organism evidence="3 4">
    <name type="scientific">Zoogloea ramigera</name>
    <dbReference type="NCBI Taxonomy" id="350"/>
    <lineage>
        <taxon>Bacteria</taxon>
        <taxon>Pseudomonadati</taxon>
        <taxon>Pseudomonadota</taxon>
        <taxon>Betaproteobacteria</taxon>
        <taxon>Rhodocyclales</taxon>
        <taxon>Zoogloeaceae</taxon>
        <taxon>Zoogloea</taxon>
    </lineage>
</organism>
<evidence type="ECO:0000313" key="4">
    <source>
        <dbReference type="Proteomes" id="UP000318422"/>
    </source>
</evidence>
<dbReference type="AlphaFoldDB" id="A0A4Y4CUX7"/>
<dbReference type="InterPro" id="IPR014729">
    <property type="entry name" value="Rossmann-like_a/b/a_fold"/>
</dbReference>